<gene>
    <name evidence="3" type="ORF">J5N97_017749</name>
</gene>
<protein>
    <submittedName>
        <fullName evidence="3">Uncharacterized protein</fullName>
    </submittedName>
</protein>
<sequence>MASTTLFFIVLFFFSFTVSSNYAARHLSDTPEISSPAASPSNSPPVQLPPKHTVPPLMPRVPFKPFKPTLPGHQWQWQHYQWQWPPMLPLPPPFKPTPMFPPPMKKDPACPHKPSWKPKWKPTLPPMPAGGHSFPKNYNYLKPTFPFLSDPPTSNP</sequence>
<evidence type="ECO:0000313" key="4">
    <source>
        <dbReference type="Proteomes" id="UP001085076"/>
    </source>
</evidence>
<reference evidence="3" key="2">
    <citation type="journal article" date="2022" name="Hortic Res">
        <title>The genome of Dioscorea zingiberensis sheds light on the biosynthesis, origin and evolution of the medicinally important diosgenin saponins.</title>
        <authorList>
            <person name="Li Y."/>
            <person name="Tan C."/>
            <person name="Li Z."/>
            <person name="Guo J."/>
            <person name="Li S."/>
            <person name="Chen X."/>
            <person name="Wang C."/>
            <person name="Dai X."/>
            <person name="Yang H."/>
            <person name="Song W."/>
            <person name="Hou L."/>
            <person name="Xu J."/>
            <person name="Tong Z."/>
            <person name="Xu A."/>
            <person name="Yuan X."/>
            <person name="Wang W."/>
            <person name="Yang Q."/>
            <person name="Chen L."/>
            <person name="Sun Z."/>
            <person name="Wang K."/>
            <person name="Pan B."/>
            <person name="Chen J."/>
            <person name="Bao Y."/>
            <person name="Liu F."/>
            <person name="Qi X."/>
            <person name="Gang D.R."/>
            <person name="Wen J."/>
            <person name="Li J."/>
        </authorList>
    </citation>
    <scope>NUCLEOTIDE SEQUENCE</scope>
    <source>
        <strain evidence="3">Dzin_1.0</strain>
    </source>
</reference>
<evidence type="ECO:0000256" key="2">
    <source>
        <dbReference type="SAM" id="SignalP"/>
    </source>
</evidence>
<proteinExistence type="predicted"/>
<reference evidence="3" key="1">
    <citation type="submission" date="2021-03" db="EMBL/GenBank/DDBJ databases">
        <authorList>
            <person name="Li Z."/>
            <person name="Yang C."/>
        </authorList>
    </citation>
    <scope>NUCLEOTIDE SEQUENCE</scope>
    <source>
        <strain evidence="3">Dzin_1.0</strain>
        <tissue evidence="3">Leaf</tissue>
    </source>
</reference>
<name>A0A9D5HGM9_9LILI</name>
<dbReference type="EMBL" id="JAGGNH010000004">
    <property type="protein sequence ID" value="KAJ0975784.1"/>
    <property type="molecule type" value="Genomic_DNA"/>
</dbReference>
<keyword evidence="4" id="KW-1185">Reference proteome</keyword>
<accession>A0A9D5HGM9</accession>
<feature type="chain" id="PRO_5039094504" evidence="2">
    <location>
        <begin position="24"/>
        <end position="156"/>
    </location>
</feature>
<organism evidence="3 4">
    <name type="scientific">Dioscorea zingiberensis</name>
    <dbReference type="NCBI Taxonomy" id="325984"/>
    <lineage>
        <taxon>Eukaryota</taxon>
        <taxon>Viridiplantae</taxon>
        <taxon>Streptophyta</taxon>
        <taxon>Embryophyta</taxon>
        <taxon>Tracheophyta</taxon>
        <taxon>Spermatophyta</taxon>
        <taxon>Magnoliopsida</taxon>
        <taxon>Liliopsida</taxon>
        <taxon>Dioscoreales</taxon>
        <taxon>Dioscoreaceae</taxon>
        <taxon>Dioscorea</taxon>
    </lineage>
</organism>
<keyword evidence="2" id="KW-0732">Signal</keyword>
<feature type="signal peptide" evidence="2">
    <location>
        <begin position="1"/>
        <end position="23"/>
    </location>
</feature>
<feature type="compositionally biased region" description="Pro residues" evidence="1">
    <location>
        <begin position="42"/>
        <end position="52"/>
    </location>
</feature>
<dbReference type="Proteomes" id="UP001085076">
    <property type="component" value="Miscellaneous, Linkage group lg04"/>
</dbReference>
<evidence type="ECO:0000256" key="1">
    <source>
        <dbReference type="SAM" id="MobiDB-lite"/>
    </source>
</evidence>
<feature type="region of interest" description="Disordered" evidence="1">
    <location>
        <begin position="98"/>
        <end position="128"/>
    </location>
</feature>
<dbReference type="AlphaFoldDB" id="A0A9D5HGM9"/>
<comment type="caution">
    <text evidence="3">The sequence shown here is derived from an EMBL/GenBank/DDBJ whole genome shotgun (WGS) entry which is preliminary data.</text>
</comment>
<feature type="region of interest" description="Disordered" evidence="1">
    <location>
        <begin position="30"/>
        <end position="52"/>
    </location>
</feature>
<evidence type="ECO:0000313" key="3">
    <source>
        <dbReference type="EMBL" id="KAJ0975784.1"/>
    </source>
</evidence>